<organism evidence="2 3">
    <name type="scientific">Candidatus Synchoanobacter obligatus</name>
    <dbReference type="NCBI Taxonomy" id="2919597"/>
    <lineage>
        <taxon>Bacteria</taxon>
        <taxon>Pseudomonadati</taxon>
        <taxon>Pseudomonadota</taxon>
        <taxon>Gammaproteobacteria</taxon>
        <taxon>Candidatus Comchoanobacterales</taxon>
        <taxon>Candidatus Comchoanobacteraceae</taxon>
        <taxon>Candidatus Synchoanobacter</taxon>
    </lineage>
</organism>
<dbReference type="Proteomes" id="UP001320768">
    <property type="component" value="Unassembled WGS sequence"/>
</dbReference>
<proteinExistence type="predicted"/>
<keyword evidence="1" id="KW-0812">Transmembrane</keyword>
<comment type="caution">
    <text evidence="2">The sequence shown here is derived from an EMBL/GenBank/DDBJ whole genome shotgun (WGS) entry which is preliminary data.</text>
</comment>
<reference evidence="2 3" key="1">
    <citation type="journal article" date="2022" name="Nat. Microbiol.">
        <title>The microbiome of a bacterivorous marine choanoflagellate contains a resource-demanding obligate bacterial associate.</title>
        <authorList>
            <person name="Needham D.M."/>
            <person name="Poirier C."/>
            <person name="Bachy C."/>
            <person name="George E.E."/>
            <person name="Wilken S."/>
            <person name="Yung C.C.M."/>
            <person name="Limardo A.J."/>
            <person name="Morando M."/>
            <person name="Sudek L."/>
            <person name="Malmstrom R.R."/>
            <person name="Keeling P.J."/>
            <person name="Santoro A.E."/>
            <person name="Worden A.Z."/>
        </authorList>
    </citation>
    <scope>NUCLEOTIDE SEQUENCE [LARGE SCALE GENOMIC DNA]</scope>
    <source>
        <strain evidence="2 3">Comchoano-2</strain>
    </source>
</reference>
<accession>A0ABT1L4K8</accession>
<evidence type="ECO:0000313" key="3">
    <source>
        <dbReference type="Proteomes" id="UP001320768"/>
    </source>
</evidence>
<keyword evidence="3" id="KW-1185">Reference proteome</keyword>
<gene>
    <name evidence="2" type="ORF">MKS91_01095</name>
</gene>
<sequence>MRNKANYFNEIIHLQPQETSSDRDNCSYHASILGIINHVIGSSPSAQEKVLNGEYSFIDAFNRYNNTSIDTQTFVQWLKDNGDGQKASQEHIQATLSPILRRYVHELNNQQNFPLLGEGCKTYQIQSSKSISPITGLPRFDQNNPIYGAQFGKYVFSFGATVFSTPFVSKVREHAHASEYDLHVFHGKENNSPFYTVRMNNYHSMIRPSNTVKIQHSWEGVGHYEALGPLDHLCHTDIGELKTISDQVPSAFGKDPIYRYNKHSIDAFQQRMRAMPATKVIPDESIAAARPAQGALCDVSLFQPNQDNQLQLLTALIASLLERFPISTTPAEILAKRLLKEHPDFLKQNRGDLTDSILQLDAEDLSANNHVIKRINFTKIIQHISPLCIGVIAPVSIIPLILCTAVWLGISIYKDKNHFYIAEPQEPSLSYDQL</sequence>
<keyword evidence="1" id="KW-1133">Transmembrane helix</keyword>
<evidence type="ECO:0000313" key="2">
    <source>
        <dbReference type="EMBL" id="MCP8351891.1"/>
    </source>
</evidence>
<dbReference type="RefSeq" id="WP_258568998.1">
    <property type="nucleotide sequence ID" value="NZ_JAKUDN010000001.1"/>
</dbReference>
<name>A0ABT1L4K8_9GAMM</name>
<evidence type="ECO:0000256" key="1">
    <source>
        <dbReference type="SAM" id="Phobius"/>
    </source>
</evidence>
<dbReference type="EMBL" id="JAKUDN010000001">
    <property type="protein sequence ID" value="MCP8351891.1"/>
    <property type="molecule type" value="Genomic_DNA"/>
</dbReference>
<keyword evidence="1" id="KW-0472">Membrane</keyword>
<feature type="transmembrane region" description="Helical" evidence="1">
    <location>
        <begin position="384"/>
        <end position="410"/>
    </location>
</feature>
<protein>
    <submittedName>
        <fullName evidence="2">Uncharacterized protein</fullName>
    </submittedName>
</protein>